<dbReference type="InterPro" id="IPR029753">
    <property type="entry name" value="D-isomer_DH_CS"/>
</dbReference>
<name>A0A6J6UKP6_9ZZZZ</name>
<evidence type="ECO:0000313" key="4">
    <source>
        <dbReference type="EMBL" id="CAB4760531.1"/>
    </source>
</evidence>
<keyword evidence="2" id="KW-0520">NAD</keyword>
<evidence type="ECO:0000256" key="1">
    <source>
        <dbReference type="ARBA" id="ARBA00023002"/>
    </source>
</evidence>
<dbReference type="GO" id="GO:0051287">
    <property type="term" value="F:NAD binding"/>
    <property type="evidence" value="ECO:0007669"/>
    <property type="project" value="InterPro"/>
</dbReference>
<dbReference type="SUPFAM" id="SSF51735">
    <property type="entry name" value="NAD(P)-binding Rossmann-fold domains"/>
    <property type="match status" value="1"/>
</dbReference>
<dbReference type="EMBL" id="CAEZZH010000014">
    <property type="protein sequence ID" value="CAB4760531.1"/>
    <property type="molecule type" value="Genomic_DNA"/>
</dbReference>
<dbReference type="PANTHER" id="PTHR43333:SF1">
    <property type="entry name" value="D-ISOMER SPECIFIC 2-HYDROXYACID DEHYDROGENASE NAD-BINDING DOMAIN-CONTAINING PROTEIN"/>
    <property type="match status" value="1"/>
</dbReference>
<dbReference type="PROSITE" id="PS00671">
    <property type="entry name" value="D_2_HYDROXYACID_DH_3"/>
    <property type="match status" value="1"/>
</dbReference>
<accession>A0A6J6UKP6</accession>
<feature type="domain" description="D-isomer specific 2-hydroxyacid dehydrogenase NAD-binding" evidence="3">
    <location>
        <begin position="101"/>
        <end position="268"/>
    </location>
</feature>
<reference evidence="4" key="1">
    <citation type="submission" date="2020-05" db="EMBL/GenBank/DDBJ databases">
        <authorList>
            <person name="Chiriac C."/>
            <person name="Salcher M."/>
            <person name="Ghai R."/>
            <person name="Kavagutti S V."/>
        </authorList>
    </citation>
    <scope>NUCLEOTIDE SEQUENCE</scope>
</reference>
<dbReference type="PANTHER" id="PTHR43333">
    <property type="entry name" value="2-HACID_DH_C DOMAIN-CONTAINING PROTEIN"/>
    <property type="match status" value="1"/>
</dbReference>
<evidence type="ECO:0000256" key="2">
    <source>
        <dbReference type="ARBA" id="ARBA00023027"/>
    </source>
</evidence>
<keyword evidence="1" id="KW-0560">Oxidoreductase</keyword>
<organism evidence="4">
    <name type="scientific">freshwater metagenome</name>
    <dbReference type="NCBI Taxonomy" id="449393"/>
    <lineage>
        <taxon>unclassified sequences</taxon>
        <taxon>metagenomes</taxon>
        <taxon>ecological metagenomes</taxon>
    </lineage>
</organism>
<dbReference type="Gene3D" id="3.40.50.720">
    <property type="entry name" value="NAD(P)-binding Rossmann-like Domain"/>
    <property type="match status" value="2"/>
</dbReference>
<proteinExistence type="predicted"/>
<sequence>MPKNSQTIWCQWPDLTIPEGFKLISKPIASLNAAELSEITFYVPGYMAGAPSLACIPKMPNVKFVQLLTAGFDDVIEHLRPGLALYNAQGVHDHSTAELALALMLAKLRFIPEYVKNQAAGKWEHSTTGSLADKTVAIVGYGSIGKTFENLIANFPIKILRFAQSARENVLPIAKINDYLPIIDVVVLIVPLTDSTRNLFDKEKFNLMKPGSLIINVARGGVINTDDLLEALRAGRIHAALDVTDPEPLPTAHPLWFEKNVLIVPHVGGDSSSFEPRARKLVTEQLERISHNQPMVNEIGWEK</sequence>
<dbReference type="Pfam" id="PF02826">
    <property type="entry name" value="2-Hacid_dh_C"/>
    <property type="match status" value="1"/>
</dbReference>
<dbReference type="AlphaFoldDB" id="A0A6J6UKP6"/>
<evidence type="ECO:0000259" key="3">
    <source>
        <dbReference type="Pfam" id="PF02826"/>
    </source>
</evidence>
<gene>
    <name evidence="4" type="ORF">UFOPK2850_01090</name>
</gene>
<dbReference type="InterPro" id="IPR006140">
    <property type="entry name" value="D-isomer_DH_NAD-bd"/>
</dbReference>
<dbReference type="InterPro" id="IPR036291">
    <property type="entry name" value="NAD(P)-bd_dom_sf"/>
</dbReference>
<dbReference type="GO" id="GO:0016491">
    <property type="term" value="F:oxidoreductase activity"/>
    <property type="evidence" value="ECO:0007669"/>
    <property type="project" value="UniProtKB-KW"/>
</dbReference>
<protein>
    <submittedName>
        <fullName evidence="4">Unannotated protein</fullName>
    </submittedName>
</protein>